<dbReference type="EC" id="3.4.13.22" evidence="9 10"/>
<evidence type="ECO:0000256" key="7">
    <source>
        <dbReference type="ARBA" id="ARBA00023049"/>
    </source>
</evidence>
<feature type="signal peptide" evidence="11">
    <location>
        <begin position="1"/>
        <end position="26"/>
    </location>
</feature>
<evidence type="ECO:0000313" key="12">
    <source>
        <dbReference type="EMBL" id="BBX53778.1"/>
    </source>
</evidence>
<dbReference type="GO" id="GO:0160237">
    <property type="term" value="F:D-Ala-D-Ala dipeptidase activity"/>
    <property type="evidence" value="ECO:0007669"/>
    <property type="project" value="UniProtKB-EC"/>
</dbReference>
<evidence type="ECO:0000256" key="9">
    <source>
        <dbReference type="HAMAP-Rule" id="MF_01924"/>
    </source>
</evidence>
<feature type="active site" description="Proton donor/acceptor" evidence="9">
    <location>
        <position position="236"/>
    </location>
</feature>
<keyword evidence="3 9" id="KW-0479">Metal-binding</keyword>
<dbReference type="CDD" id="cd14817">
    <property type="entry name" value="D-Ala-D-Ala_dipeptidase_VanX"/>
    <property type="match status" value="1"/>
</dbReference>
<comment type="similarity">
    <text evidence="9 10">Belongs to the peptidase M15D family.</text>
</comment>
<keyword evidence="6 9" id="KW-0224">Dipeptidase</keyword>
<evidence type="ECO:0000256" key="2">
    <source>
        <dbReference type="ARBA" id="ARBA00022670"/>
    </source>
</evidence>
<name>A0A6N4VI37_9MYCO</name>
<keyword evidence="8 10" id="KW-0961">Cell wall biogenesis/degradation</keyword>
<feature type="chain" id="PRO_5027051525" description="D-alanyl-D-alanine dipeptidase" evidence="11">
    <location>
        <begin position="27"/>
        <end position="263"/>
    </location>
</feature>
<comment type="function">
    <text evidence="9 10">Catalyzes hydrolysis of the D-alanyl-D-alanine dipeptide.</text>
</comment>
<keyword evidence="4 9" id="KW-0378">Hydrolase</keyword>
<gene>
    <name evidence="12" type="ORF">MPOR_48040</name>
</gene>
<dbReference type="GO" id="GO:0008270">
    <property type="term" value="F:zinc ion binding"/>
    <property type="evidence" value="ECO:0007669"/>
    <property type="project" value="UniProtKB-UniRule"/>
</dbReference>
<organism evidence="12 13">
    <name type="scientific">Mycolicibacterium poriferae</name>
    <dbReference type="NCBI Taxonomy" id="39694"/>
    <lineage>
        <taxon>Bacteria</taxon>
        <taxon>Bacillati</taxon>
        <taxon>Actinomycetota</taxon>
        <taxon>Actinomycetes</taxon>
        <taxon>Mycobacteriales</taxon>
        <taxon>Mycobacteriaceae</taxon>
        <taxon>Mycolicibacterium</taxon>
    </lineage>
</organism>
<evidence type="ECO:0000256" key="11">
    <source>
        <dbReference type="SAM" id="SignalP"/>
    </source>
</evidence>
<dbReference type="EMBL" id="AP022570">
    <property type="protein sequence ID" value="BBX53778.1"/>
    <property type="molecule type" value="Genomic_DNA"/>
</dbReference>
<evidence type="ECO:0000256" key="6">
    <source>
        <dbReference type="ARBA" id="ARBA00022997"/>
    </source>
</evidence>
<evidence type="ECO:0000256" key="8">
    <source>
        <dbReference type="ARBA" id="ARBA00023316"/>
    </source>
</evidence>
<dbReference type="PANTHER" id="PTHR43126:SF1">
    <property type="entry name" value="D-ALANYL-D-ALANINE DIPEPTIDASE"/>
    <property type="match status" value="1"/>
</dbReference>
<dbReference type="KEGG" id="mpof:MPOR_48040"/>
<comment type="cofactor">
    <cofactor evidence="9">
        <name>Zn(2+)</name>
        <dbReference type="ChEBI" id="CHEBI:29105"/>
    </cofactor>
    <text evidence="9">Binds 1 zinc ion per subunit.</text>
</comment>
<dbReference type="GO" id="GO:0006508">
    <property type="term" value="P:proteolysis"/>
    <property type="evidence" value="ECO:0007669"/>
    <property type="project" value="UniProtKB-KW"/>
</dbReference>
<comment type="catalytic activity">
    <reaction evidence="1 9 10">
        <text>D-alanyl-D-alanine + H2O = 2 D-alanine</text>
        <dbReference type="Rhea" id="RHEA:20661"/>
        <dbReference type="ChEBI" id="CHEBI:15377"/>
        <dbReference type="ChEBI" id="CHEBI:57416"/>
        <dbReference type="ChEBI" id="CHEBI:57822"/>
        <dbReference type="EC" id="3.4.13.22"/>
    </reaction>
</comment>
<feature type="binding site" evidence="9">
    <location>
        <position position="154"/>
    </location>
    <ligand>
        <name>Zn(2+)</name>
        <dbReference type="ChEBI" id="CHEBI:29105"/>
        <note>catalytic</note>
    </ligand>
</feature>
<dbReference type="GO" id="GO:0008237">
    <property type="term" value="F:metallopeptidase activity"/>
    <property type="evidence" value="ECO:0007669"/>
    <property type="project" value="UniProtKB-KW"/>
</dbReference>
<keyword evidence="7 9" id="KW-0482">Metalloprotease</keyword>
<dbReference type="Pfam" id="PF01427">
    <property type="entry name" value="Peptidase_M15"/>
    <property type="match status" value="2"/>
</dbReference>
<evidence type="ECO:0000256" key="5">
    <source>
        <dbReference type="ARBA" id="ARBA00022833"/>
    </source>
</evidence>
<dbReference type="HAMAP" id="MF_01924">
    <property type="entry name" value="A_A_dipeptidase"/>
    <property type="match status" value="1"/>
</dbReference>
<keyword evidence="2 9" id="KW-0645">Protease</keyword>
<dbReference type="AlphaFoldDB" id="A0A6N4VI37"/>
<dbReference type="SUPFAM" id="SSF55166">
    <property type="entry name" value="Hedgehog/DD-peptidase"/>
    <property type="match status" value="1"/>
</dbReference>
<accession>A0A6N4VI37</accession>
<feature type="binding site" evidence="9">
    <location>
        <position position="147"/>
    </location>
    <ligand>
        <name>Zn(2+)</name>
        <dbReference type="ChEBI" id="CHEBI:29105"/>
        <note>catalytic</note>
    </ligand>
</feature>
<evidence type="ECO:0000256" key="10">
    <source>
        <dbReference type="PIRNR" id="PIRNR026671"/>
    </source>
</evidence>
<dbReference type="Gene3D" id="3.30.1380.10">
    <property type="match status" value="1"/>
</dbReference>
<dbReference type="PIRSF" id="PIRSF026671">
    <property type="entry name" value="AA_dipeptidase"/>
    <property type="match status" value="1"/>
</dbReference>
<dbReference type="PANTHER" id="PTHR43126">
    <property type="entry name" value="D-ALANYL-D-ALANINE DIPEPTIDASE"/>
    <property type="match status" value="1"/>
</dbReference>
<keyword evidence="5 9" id="KW-0862">Zinc</keyword>
<dbReference type="InterPro" id="IPR009045">
    <property type="entry name" value="Zn_M74/Hedgehog-like"/>
</dbReference>
<feature type="binding site" evidence="9">
    <location>
        <position position="239"/>
    </location>
    <ligand>
        <name>Zn(2+)</name>
        <dbReference type="ChEBI" id="CHEBI:29105"/>
        <note>catalytic</note>
    </ligand>
</feature>
<feature type="site" description="Transition state stabilizer" evidence="9">
    <location>
        <position position="102"/>
    </location>
</feature>
<reference evidence="12 13" key="1">
    <citation type="journal article" date="2019" name="Emerg. Microbes Infect.">
        <title>Comprehensive subspecies identification of 175 nontuberculous mycobacteria species based on 7547 genomic profiles.</title>
        <authorList>
            <person name="Matsumoto Y."/>
            <person name="Kinjo T."/>
            <person name="Motooka D."/>
            <person name="Nabeya D."/>
            <person name="Jung N."/>
            <person name="Uechi K."/>
            <person name="Horii T."/>
            <person name="Iida T."/>
            <person name="Fujita J."/>
            <person name="Nakamura S."/>
        </authorList>
    </citation>
    <scope>NUCLEOTIDE SEQUENCE [LARGE SCALE GENOMIC DNA]</scope>
    <source>
        <strain evidence="12 13">JCM 12603</strain>
    </source>
</reference>
<dbReference type="RefSeq" id="WP_163678326.1">
    <property type="nucleotide sequence ID" value="NZ_AP022570.1"/>
</dbReference>
<evidence type="ECO:0000256" key="1">
    <source>
        <dbReference type="ARBA" id="ARBA00001362"/>
    </source>
</evidence>
<dbReference type="GO" id="GO:0071555">
    <property type="term" value="P:cell wall organization"/>
    <property type="evidence" value="ECO:0007669"/>
    <property type="project" value="UniProtKB-KW"/>
</dbReference>
<protein>
    <recommendedName>
        <fullName evidence="9 10">D-alanyl-D-alanine dipeptidase</fullName>
        <shortName evidence="9 10">D-Ala-D-Ala dipeptidase</shortName>
        <ecNumber evidence="9 10">3.4.13.22</ecNumber>
    </recommendedName>
</protein>
<dbReference type="Proteomes" id="UP000466785">
    <property type="component" value="Chromosome"/>
</dbReference>
<keyword evidence="11" id="KW-0732">Signal</keyword>
<evidence type="ECO:0000256" key="3">
    <source>
        <dbReference type="ARBA" id="ARBA00022723"/>
    </source>
</evidence>
<sequence>MTTSLRLVAMTAAALLTGVCAPQAGAQPDAAAPADFVALSEVAPTILQDIRYDTAHNFTGEPVDGYQAPMCILTRPAAEALARAQQVFVAQGYSLKVYDCYRPQQAVDDFVAWAADPSAQQMKGEFYPWVDKSQLFADGYIAEQSGHSRGSTVDLTLVALPAQPQPAYDPGAPSSACTAPAPRRFPDNTIDMGTGYDCFDPSAHTLADGIEGEQLTNRLLLKKVLESQGFENYPNEWWHYTFTPEPFPDTYFDFPVAPSSLAG</sequence>
<keyword evidence="13" id="KW-1185">Reference proteome</keyword>
<proteinExistence type="inferred from homology"/>
<dbReference type="InterPro" id="IPR000755">
    <property type="entry name" value="A_A_dipeptidase"/>
</dbReference>
<evidence type="ECO:0000313" key="13">
    <source>
        <dbReference type="Proteomes" id="UP000466785"/>
    </source>
</evidence>
<evidence type="ECO:0000256" key="4">
    <source>
        <dbReference type="ARBA" id="ARBA00022801"/>
    </source>
</evidence>